<proteinExistence type="predicted"/>
<evidence type="ECO:0000313" key="2">
    <source>
        <dbReference type="EMBL" id="MBO8467214.1"/>
    </source>
</evidence>
<dbReference type="PROSITE" id="PS51257">
    <property type="entry name" value="PROKAR_LIPOPROTEIN"/>
    <property type="match status" value="1"/>
</dbReference>
<sequence>MRISVRHIIRLLSIWAALLSFAVACGEPVENGTFVKQSERTPEAEYEFSVDLSDSLSRHALYFYTVIDASADTFENMPGVIPLQVEAVSPSGRTYRETVGMDKNDYIGGSLHSKQYEHVYRSGFSPVEYGIWTVRIAVPGEERFPGLRGFGLRHVKI</sequence>
<dbReference type="AlphaFoldDB" id="A0A9D9I8K2"/>
<dbReference type="EMBL" id="JADIMH010000031">
    <property type="protein sequence ID" value="MBO8467214.1"/>
    <property type="molecule type" value="Genomic_DNA"/>
</dbReference>
<feature type="chain" id="PRO_5039353306" description="Gliding motility lipoprotein GldH" evidence="1">
    <location>
        <begin position="23"/>
        <end position="157"/>
    </location>
</feature>
<accession>A0A9D9I8K2</accession>
<reference evidence="2" key="2">
    <citation type="journal article" date="2021" name="PeerJ">
        <title>Extensive microbial diversity within the chicken gut microbiome revealed by metagenomics and culture.</title>
        <authorList>
            <person name="Gilroy R."/>
            <person name="Ravi A."/>
            <person name="Getino M."/>
            <person name="Pursley I."/>
            <person name="Horton D.L."/>
            <person name="Alikhan N.F."/>
            <person name="Baker D."/>
            <person name="Gharbi K."/>
            <person name="Hall N."/>
            <person name="Watson M."/>
            <person name="Adriaenssens E.M."/>
            <person name="Foster-Nyarko E."/>
            <person name="Jarju S."/>
            <person name="Secka A."/>
            <person name="Antonio M."/>
            <person name="Oren A."/>
            <person name="Chaudhuri R.R."/>
            <person name="La Ragione R."/>
            <person name="Hildebrand F."/>
            <person name="Pallen M.J."/>
        </authorList>
    </citation>
    <scope>NUCLEOTIDE SEQUENCE</scope>
    <source>
        <strain evidence="2">B1-15692</strain>
    </source>
</reference>
<dbReference type="Proteomes" id="UP000823660">
    <property type="component" value="Unassembled WGS sequence"/>
</dbReference>
<organism evidence="2 3">
    <name type="scientific">Candidatus Cryptobacteroides faecipullorum</name>
    <dbReference type="NCBI Taxonomy" id="2840764"/>
    <lineage>
        <taxon>Bacteria</taxon>
        <taxon>Pseudomonadati</taxon>
        <taxon>Bacteroidota</taxon>
        <taxon>Bacteroidia</taxon>
        <taxon>Bacteroidales</taxon>
        <taxon>Candidatus Cryptobacteroides</taxon>
    </lineage>
</organism>
<evidence type="ECO:0000313" key="3">
    <source>
        <dbReference type="Proteomes" id="UP000823660"/>
    </source>
</evidence>
<evidence type="ECO:0000256" key="1">
    <source>
        <dbReference type="SAM" id="SignalP"/>
    </source>
</evidence>
<evidence type="ECO:0008006" key="4">
    <source>
        <dbReference type="Google" id="ProtNLM"/>
    </source>
</evidence>
<reference evidence="2" key="1">
    <citation type="submission" date="2020-10" db="EMBL/GenBank/DDBJ databases">
        <authorList>
            <person name="Gilroy R."/>
        </authorList>
    </citation>
    <scope>NUCLEOTIDE SEQUENCE</scope>
    <source>
        <strain evidence="2">B1-15692</strain>
    </source>
</reference>
<keyword evidence="1" id="KW-0732">Signal</keyword>
<name>A0A9D9I8K2_9BACT</name>
<gene>
    <name evidence="2" type="ORF">IAB99_05560</name>
</gene>
<comment type="caution">
    <text evidence="2">The sequence shown here is derived from an EMBL/GenBank/DDBJ whole genome shotgun (WGS) entry which is preliminary data.</text>
</comment>
<feature type="signal peptide" evidence="1">
    <location>
        <begin position="1"/>
        <end position="22"/>
    </location>
</feature>
<protein>
    <recommendedName>
        <fullName evidence="4">Gliding motility lipoprotein GldH</fullName>
    </recommendedName>
</protein>